<dbReference type="GO" id="GO:0008236">
    <property type="term" value="F:serine-type peptidase activity"/>
    <property type="evidence" value="ECO:0007669"/>
    <property type="project" value="UniProtKB-KW"/>
</dbReference>
<evidence type="ECO:0000256" key="13">
    <source>
        <dbReference type="PROSITE-ProRule" id="PRU00196"/>
    </source>
</evidence>
<dbReference type="PROSITE" id="PS50068">
    <property type="entry name" value="LDLRA_2"/>
    <property type="match status" value="2"/>
</dbReference>
<evidence type="ECO:0000256" key="11">
    <source>
        <dbReference type="ARBA" id="ARBA00023180"/>
    </source>
</evidence>
<feature type="domain" description="SRCR" evidence="15">
    <location>
        <begin position="289"/>
        <end position="387"/>
    </location>
</feature>
<dbReference type="PROSITE" id="PS01209">
    <property type="entry name" value="LDLRA_1"/>
    <property type="match status" value="2"/>
</dbReference>
<dbReference type="GO" id="GO:0006508">
    <property type="term" value="P:proteolysis"/>
    <property type="evidence" value="ECO:0007669"/>
    <property type="project" value="UniProtKB-KW"/>
</dbReference>
<evidence type="ECO:0000256" key="3">
    <source>
        <dbReference type="ARBA" id="ARBA00022692"/>
    </source>
</evidence>
<dbReference type="EnsemblMetazoa" id="XM_038190749.1">
    <property type="protein sequence ID" value="XP_038046677.1"/>
    <property type="gene ID" value="LOC119720883"/>
</dbReference>
<keyword evidence="9" id="KW-0472">Membrane</keyword>
<reference evidence="16" key="1">
    <citation type="submission" date="2022-11" db="UniProtKB">
        <authorList>
            <consortium name="EnsemblMetazoa"/>
        </authorList>
    </citation>
    <scope>IDENTIFICATION</scope>
</reference>
<evidence type="ECO:0000313" key="17">
    <source>
        <dbReference type="Proteomes" id="UP000887568"/>
    </source>
</evidence>
<dbReference type="SMART" id="SM00202">
    <property type="entry name" value="SR"/>
    <property type="match status" value="4"/>
</dbReference>
<feature type="domain" description="CUB" evidence="14">
    <location>
        <begin position="498"/>
        <end position="620"/>
    </location>
</feature>
<keyword evidence="11" id="KW-0325">Glycoprotein</keyword>
<feature type="disulfide bond" evidence="13">
    <location>
        <begin position="459"/>
        <end position="469"/>
    </location>
</feature>
<dbReference type="SMART" id="SM00192">
    <property type="entry name" value="LDLa"/>
    <property type="match status" value="2"/>
</dbReference>
<evidence type="ECO:0000256" key="7">
    <source>
        <dbReference type="ARBA" id="ARBA00022825"/>
    </source>
</evidence>
<dbReference type="FunFam" id="3.10.250.10:FF:000016">
    <property type="entry name" value="Scavenger receptor cysteine-rich protein type 12"/>
    <property type="match status" value="1"/>
</dbReference>
<evidence type="ECO:0000256" key="10">
    <source>
        <dbReference type="ARBA" id="ARBA00023157"/>
    </source>
</evidence>
<evidence type="ECO:0008006" key="18">
    <source>
        <dbReference type="Google" id="ProtNLM"/>
    </source>
</evidence>
<dbReference type="Pfam" id="PF00431">
    <property type="entry name" value="CUB"/>
    <property type="match status" value="1"/>
</dbReference>
<keyword evidence="3" id="KW-0812">Transmembrane</keyword>
<dbReference type="PRINTS" id="PR00261">
    <property type="entry name" value="LDLRECEPTOR"/>
</dbReference>
<dbReference type="InterPro" id="IPR058912">
    <property type="entry name" value="HTH_animal"/>
</dbReference>
<dbReference type="CDD" id="cd00041">
    <property type="entry name" value="CUB"/>
    <property type="match status" value="1"/>
</dbReference>
<keyword evidence="8" id="KW-1133">Transmembrane helix</keyword>
<feature type="domain" description="SRCR" evidence="15">
    <location>
        <begin position="390"/>
        <end position="490"/>
    </location>
</feature>
<evidence type="ECO:0000259" key="14">
    <source>
        <dbReference type="PROSITE" id="PS01180"/>
    </source>
</evidence>
<feature type="disulfide bond" evidence="12">
    <location>
        <begin position="635"/>
        <end position="653"/>
    </location>
</feature>
<feature type="disulfide bond" evidence="13">
    <location>
        <begin position="140"/>
        <end position="150"/>
    </location>
</feature>
<dbReference type="InterPro" id="IPR001190">
    <property type="entry name" value="SRCR"/>
</dbReference>
<keyword evidence="5" id="KW-0677">Repeat</keyword>
<dbReference type="PRINTS" id="PR00258">
    <property type="entry name" value="SPERACTRCPTR"/>
</dbReference>
<feature type="disulfide bond" evidence="13">
    <location>
        <begin position="39"/>
        <end position="49"/>
    </location>
</feature>
<dbReference type="PANTHER" id="PTHR48071:SF18">
    <property type="entry name" value="DELETED IN MALIGNANT BRAIN TUMORS 1 PROTEIN-RELATED"/>
    <property type="match status" value="1"/>
</dbReference>
<evidence type="ECO:0000256" key="9">
    <source>
        <dbReference type="ARBA" id="ARBA00023136"/>
    </source>
</evidence>
<feature type="disulfide bond" evidence="12">
    <location>
        <begin position="203"/>
        <end position="218"/>
    </location>
</feature>
<dbReference type="CDD" id="cd00112">
    <property type="entry name" value="LDLa"/>
    <property type="match status" value="2"/>
</dbReference>
<comment type="caution">
    <text evidence="13">Lacks conserved residue(s) required for the propagation of feature annotation.</text>
</comment>
<dbReference type="PANTHER" id="PTHR48071">
    <property type="entry name" value="SRCR DOMAIN-CONTAINING PROTEIN"/>
    <property type="match status" value="1"/>
</dbReference>
<dbReference type="Pfam" id="PF00530">
    <property type="entry name" value="SRCR"/>
    <property type="match status" value="4"/>
</dbReference>
<accession>A0A913Z4M9</accession>
<dbReference type="Proteomes" id="UP000887568">
    <property type="component" value="Unplaced"/>
</dbReference>
<dbReference type="SUPFAM" id="SSF49854">
    <property type="entry name" value="Spermadhesin, CUB domain"/>
    <property type="match status" value="1"/>
</dbReference>
<evidence type="ECO:0000256" key="4">
    <source>
        <dbReference type="ARBA" id="ARBA00022729"/>
    </source>
</evidence>
<evidence type="ECO:0000256" key="6">
    <source>
        <dbReference type="ARBA" id="ARBA00022801"/>
    </source>
</evidence>
<keyword evidence="4" id="KW-0732">Signal</keyword>
<dbReference type="OrthoDB" id="536948at2759"/>
<dbReference type="InterPro" id="IPR036055">
    <property type="entry name" value="LDL_receptor-like_sf"/>
</dbReference>
<feature type="disulfide bond" evidence="13">
    <location>
        <begin position="358"/>
        <end position="368"/>
    </location>
</feature>
<feature type="disulfide bond" evidence="13">
    <location>
        <begin position="428"/>
        <end position="489"/>
    </location>
</feature>
<dbReference type="AlphaFoldDB" id="A0A913Z4M9"/>
<dbReference type="SMART" id="SM00042">
    <property type="entry name" value="CUB"/>
    <property type="match status" value="1"/>
</dbReference>
<name>A0A913Z4M9_PATMI</name>
<dbReference type="InterPro" id="IPR036772">
    <property type="entry name" value="SRCR-like_dom_sf"/>
</dbReference>
<evidence type="ECO:0000313" key="16">
    <source>
        <dbReference type="EnsemblMetazoa" id="XP_038046677.1"/>
    </source>
</evidence>
<dbReference type="GeneID" id="119720883"/>
<protein>
    <recommendedName>
        <fullName evidence="18">Deleted in malignant brain tumors 1 protein-like</fullName>
    </recommendedName>
</protein>
<dbReference type="FunFam" id="3.10.250.10:FF:000006">
    <property type="entry name" value="neurotrypsin isoform X2"/>
    <property type="match status" value="2"/>
</dbReference>
<organism evidence="16 17">
    <name type="scientific">Patiria miniata</name>
    <name type="common">Bat star</name>
    <name type="synonym">Asterina miniata</name>
    <dbReference type="NCBI Taxonomy" id="46514"/>
    <lineage>
        <taxon>Eukaryota</taxon>
        <taxon>Metazoa</taxon>
        <taxon>Echinodermata</taxon>
        <taxon>Eleutherozoa</taxon>
        <taxon>Asterozoa</taxon>
        <taxon>Asteroidea</taxon>
        <taxon>Valvatacea</taxon>
        <taxon>Valvatida</taxon>
        <taxon>Asterinidae</taxon>
        <taxon>Patiria</taxon>
    </lineage>
</organism>
<dbReference type="Pfam" id="PF26215">
    <property type="entry name" value="HTH_animal"/>
    <property type="match status" value="1"/>
</dbReference>
<feature type="disulfide bond" evidence="13">
    <location>
        <begin position="109"/>
        <end position="170"/>
    </location>
</feature>
<evidence type="ECO:0000256" key="5">
    <source>
        <dbReference type="ARBA" id="ARBA00022737"/>
    </source>
</evidence>
<dbReference type="InterPro" id="IPR002172">
    <property type="entry name" value="LDrepeatLR_classA_rpt"/>
</dbReference>
<feature type="domain" description="SRCR" evidence="15">
    <location>
        <begin position="71"/>
        <end position="171"/>
    </location>
</feature>
<dbReference type="GO" id="GO:0016020">
    <property type="term" value="C:membrane"/>
    <property type="evidence" value="ECO:0007669"/>
    <property type="project" value="UniProtKB-SubCell"/>
</dbReference>
<dbReference type="PROSITE" id="PS00420">
    <property type="entry name" value="SRCR_1"/>
    <property type="match status" value="3"/>
</dbReference>
<evidence type="ECO:0000256" key="8">
    <source>
        <dbReference type="ARBA" id="ARBA00022989"/>
    </source>
</evidence>
<dbReference type="Gene3D" id="2.60.120.290">
    <property type="entry name" value="Spermadhesin, CUB domain"/>
    <property type="match status" value="1"/>
</dbReference>
<dbReference type="InterPro" id="IPR035914">
    <property type="entry name" value="Sperma_CUB_dom_sf"/>
</dbReference>
<keyword evidence="10 13" id="KW-1015">Disulfide bond</keyword>
<dbReference type="FunFam" id="3.10.250.10:FF:000001">
    <property type="entry name" value="Lysyl oxidase 4 isoform X1"/>
    <property type="match status" value="1"/>
</dbReference>
<keyword evidence="7" id="KW-0720">Serine protease</keyword>
<evidence type="ECO:0000256" key="1">
    <source>
        <dbReference type="ARBA" id="ARBA00004167"/>
    </source>
</evidence>
<dbReference type="InterPro" id="IPR000859">
    <property type="entry name" value="CUB_dom"/>
</dbReference>
<sequence length="840" mass="92219">MNEAQVICRQLGYGPAINAPGYATYGPGVGPIHLVHVHCNGSESSILDCTSYYSEHCSHSEDAGVECSAPVRLVNGSSSNEGQVEVFYQGEWGTVCDDGWDLNNADVVCRMLGYPSASNAWSGAHFGQGSGPIMLDNVNCQGYESSIAECNHAGWFSHNCGHNEDAGVTCNSDSTTEPPYSGCSSYEWQCYYNGQCIQDYQRCNGYTDCYFGEDESNCYDYTTEPSNSGCSSNEWACYYYGQCIQDYQRCNTTLPNHWMCISNHFFHSSCFIGNTVAPTVDVNPPSSVIRLVNGSTIYEGRVEVFVNGSWGTACSHSWDMNEAQVICRQLGYGPAINATGYATYGPGVGPIHLVHVHCNGSESSILDCTSDYSEHCSHSEDAGVECSAPVRLVNGSSSNEGQVEVFYQGEWGTVCDDGWDLNNADVVCRMLGYPSASNAWSSAHFGQGSGPIMLDNVNCQGYESSIAECNHAGWFSHNCGHNEDAGVTCNSDGQPWITGDPLTTTNPGERIVLILNGSETLQITSPLYPSNYPNSADVTWTIQSWVDQKIHITFHSFETERGFDYFRAGDGDNNYYNEFFVWHGTKDPPDLISSWNQMWLRFTSDGSATRSGFLLSAVSLPSTVTVGCNSSEFDCGHSVCINGSWRCDYQSDCYDGSDELYCDGQPWITGDPLTTTNPVWPRGPDTLQDFLQYLNKQHTSISFTMEQEQHGTIPFLDVKISRNPDGTLGHSVYRKPTHTDRYLHQRSFHHPSIKSSVNRTLVQRASEVCDQDNLKRELKHYALLRQAGLIGSVPPRWCPVPAAMGHGTSYPPWNTVSGILGGIPPMEGGRGLWNGIAEGE</sequence>
<feature type="disulfide bond" evidence="12">
    <location>
        <begin position="628"/>
        <end position="640"/>
    </location>
</feature>
<dbReference type="RefSeq" id="XP_038046677.1">
    <property type="nucleotide sequence ID" value="XM_038190749.1"/>
</dbReference>
<evidence type="ECO:0000256" key="2">
    <source>
        <dbReference type="ARBA" id="ARBA00022670"/>
    </source>
</evidence>
<feature type="domain" description="SRCR" evidence="15">
    <location>
        <begin position="1"/>
        <end position="68"/>
    </location>
</feature>
<proteinExistence type="predicted"/>
<dbReference type="PROSITE" id="PS50287">
    <property type="entry name" value="SRCR_2"/>
    <property type="match status" value="4"/>
</dbReference>
<feature type="disulfide bond" evidence="13">
    <location>
        <begin position="415"/>
        <end position="479"/>
    </location>
</feature>
<keyword evidence="2" id="KW-0645">Protease</keyword>
<dbReference type="PROSITE" id="PS01180">
    <property type="entry name" value="CUB"/>
    <property type="match status" value="1"/>
</dbReference>
<dbReference type="SUPFAM" id="SSF56487">
    <property type="entry name" value="SRCR-like"/>
    <property type="match status" value="4"/>
</dbReference>
<dbReference type="Gene3D" id="4.10.400.10">
    <property type="entry name" value="Low-density Lipoprotein Receptor"/>
    <property type="match status" value="2"/>
</dbReference>
<keyword evidence="17" id="KW-1185">Reference proteome</keyword>
<evidence type="ECO:0000256" key="12">
    <source>
        <dbReference type="PROSITE-ProRule" id="PRU00124"/>
    </source>
</evidence>
<feature type="disulfide bond" evidence="12">
    <location>
        <begin position="647"/>
        <end position="662"/>
    </location>
</feature>
<dbReference type="Gene3D" id="3.10.250.10">
    <property type="entry name" value="SRCR-like domain"/>
    <property type="match status" value="4"/>
</dbReference>
<evidence type="ECO:0000259" key="15">
    <source>
        <dbReference type="PROSITE" id="PS50287"/>
    </source>
</evidence>
<comment type="subcellular location">
    <subcellularLocation>
        <location evidence="1">Membrane</location>
        <topology evidence="1">Single-pass membrane protein</topology>
    </subcellularLocation>
</comment>
<dbReference type="Pfam" id="PF00057">
    <property type="entry name" value="Ldl_recept_a"/>
    <property type="match status" value="1"/>
</dbReference>
<feature type="disulfide bond" evidence="13">
    <location>
        <begin position="96"/>
        <end position="160"/>
    </location>
</feature>
<keyword evidence="6" id="KW-0378">Hydrolase</keyword>
<dbReference type="SUPFAM" id="SSF57424">
    <property type="entry name" value="LDL receptor-like module"/>
    <property type="match status" value="2"/>
</dbReference>
<dbReference type="InterPro" id="IPR023415">
    <property type="entry name" value="LDLR_class-A_CS"/>
</dbReference>